<gene>
    <name evidence="8" type="ORF">JZO70_13970</name>
</gene>
<evidence type="ECO:0000256" key="4">
    <source>
        <dbReference type="ARBA" id="ARBA00022741"/>
    </source>
</evidence>
<comment type="catalytic activity">
    <reaction evidence="7">
        <text>oxaloacetate + ATP = phosphoenolpyruvate + ADP + CO2</text>
        <dbReference type="Rhea" id="RHEA:18617"/>
        <dbReference type="ChEBI" id="CHEBI:16452"/>
        <dbReference type="ChEBI" id="CHEBI:16526"/>
        <dbReference type="ChEBI" id="CHEBI:30616"/>
        <dbReference type="ChEBI" id="CHEBI:58702"/>
        <dbReference type="ChEBI" id="CHEBI:456216"/>
        <dbReference type="EC" id="4.1.1.49"/>
    </reaction>
</comment>
<sequence>MSSIQFFKQTEITDKNPIFSVTRTIIETAFYGNNVTQVSSLSEAYHLAKKAPDVIVTDLPVRHTEELGLPSDTKVLVSSDGEIVGRTAAARRVIGHAGIDEAYHDKLLREAVFQVGTKECYSGDVYVGLDKEFTMQAHILLPKEYAANLYTYLLNFQIVQEALGFYANSDPIPEGDIFVLADPDWSHPDFPHGLVLVDSEHNCAAVLGLRYFGELKKATLTLAWAAAHRNGFIACHGGMKQYATSTGNYTMAAFGLSGSGKSTITLAKHDGKYAIKVLHDDAFVISKEKCSTTALEPSYFDKTQDYPSSSEELSHVVTAQNVGVTLNENGEKVLVTEDIRNGNGRSIKSRYATENRVDHLSENVDGIFWIMKDDSLPPVVKINDPCLAAIFGVTLATKRSTAENIVKAKANVDQLVIEPFANPFRSYPLGEDYQDFLELFQKGQTDCYILNTGVYEDNDVTPKHTLSSIEKIVEGTAEFKTFGPLKDLSYLPIEGHEPPFESAEYIEKLIGRIETRLSFIQKRKTINEGYDRLPNEAEKQLLQLLEELAAYKDSLTN</sequence>
<dbReference type="InterPro" id="IPR001272">
    <property type="entry name" value="PEP_carboxykinase_ATP"/>
</dbReference>
<evidence type="ECO:0000256" key="1">
    <source>
        <dbReference type="ARBA" id="ARBA00004742"/>
    </source>
</evidence>
<comment type="caution">
    <text evidence="8">The sequence shown here is derived from an EMBL/GenBank/DDBJ whole genome shotgun (WGS) entry which is preliminary data.</text>
</comment>
<evidence type="ECO:0000313" key="9">
    <source>
        <dbReference type="Proteomes" id="UP000664601"/>
    </source>
</evidence>
<proteinExistence type="inferred from homology"/>
<dbReference type="InterPro" id="IPR013035">
    <property type="entry name" value="PEP_carboxykinase_C"/>
</dbReference>
<keyword evidence="4" id="KW-0547">Nucleotide-binding</keyword>
<keyword evidence="5" id="KW-0067">ATP-binding</keyword>
<dbReference type="SUPFAM" id="SSF53795">
    <property type="entry name" value="PEP carboxykinase-like"/>
    <property type="match status" value="1"/>
</dbReference>
<evidence type="ECO:0000256" key="2">
    <source>
        <dbReference type="ARBA" id="ARBA00006052"/>
    </source>
</evidence>
<dbReference type="Gene3D" id="3.90.228.20">
    <property type="match status" value="1"/>
</dbReference>
<protein>
    <recommendedName>
        <fullName evidence="3">phosphoenolpyruvate carboxykinase (ATP)</fullName>
        <ecNumber evidence="3">4.1.1.49</ecNumber>
    </recommendedName>
</protein>
<dbReference type="Gene3D" id="3.40.449.10">
    <property type="entry name" value="Phosphoenolpyruvate Carboxykinase, domain 1"/>
    <property type="match status" value="1"/>
</dbReference>
<evidence type="ECO:0000313" key="8">
    <source>
        <dbReference type="EMBL" id="MBO1307280.1"/>
    </source>
</evidence>
<evidence type="ECO:0000256" key="7">
    <source>
        <dbReference type="ARBA" id="ARBA00047371"/>
    </source>
</evidence>
<keyword evidence="9" id="KW-1185">Reference proteome</keyword>
<evidence type="ECO:0000256" key="6">
    <source>
        <dbReference type="ARBA" id="ARBA00023239"/>
    </source>
</evidence>
<organism evidence="8 9">
    <name type="scientific">Candidatus Enterococcus moelleringii</name>
    <dbReference type="NCBI Taxonomy" id="2815325"/>
    <lineage>
        <taxon>Bacteria</taxon>
        <taxon>Bacillati</taxon>
        <taxon>Bacillota</taxon>
        <taxon>Bacilli</taxon>
        <taxon>Lactobacillales</taxon>
        <taxon>Enterococcaceae</taxon>
        <taxon>Enterococcus</taxon>
    </lineage>
</organism>
<accession>A0ABS3LCC6</accession>
<evidence type="ECO:0000256" key="5">
    <source>
        <dbReference type="ARBA" id="ARBA00022840"/>
    </source>
</evidence>
<keyword evidence="6" id="KW-0456">Lyase</keyword>
<comment type="pathway">
    <text evidence="1">Carbohydrate biosynthesis; gluconeogenesis.</text>
</comment>
<dbReference type="EMBL" id="JAFREM010000021">
    <property type="protein sequence ID" value="MBO1307280.1"/>
    <property type="molecule type" value="Genomic_DNA"/>
</dbReference>
<dbReference type="RefSeq" id="WP_207674207.1">
    <property type="nucleotide sequence ID" value="NZ_JAFREM010000021.1"/>
</dbReference>
<dbReference type="EC" id="4.1.1.49" evidence="3"/>
<comment type="similarity">
    <text evidence="2">Belongs to the phosphoenolpyruvate carboxykinase (ATP) family.</text>
</comment>
<dbReference type="Proteomes" id="UP000664601">
    <property type="component" value="Unassembled WGS sequence"/>
</dbReference>
<dbReference type="Pfam" id="PF01293">
    <property type="entry name" value="PEPCK_ATP"/>
    <property type="match status" value="1"/>
</dbReference>
<name>A0ABS3LCC6_9ENTE</name>
<evidence type="ECO:0000256" key="3">
    <source>
        <dbReference type="ARBA" id="ARBA00012363"/>
    </source>
</evidence>
<dbReference type="InterPro" id="IPR008210">
    <property type="entry name" value="PEP_carboxykinase_N"/>
</dbReference>
<reference evidence="8 9" key="1">
    <citation type="submission" date="2021-03" db="EMBL/GenBank/DDBJ databases">
        <title>Enterococcal diversity collection.</title>
        <authorList>
            <person name="Gilmore M.S."/>
            <person name="Schwartzman J."/>
            <person name="Van Tyne D."/>
            <person name="Martin M."/>
            <person name="Earl A.M."/>
            <person name="Manson A.L."/>
            <person name="Straub T."/>
            <person name="Salamzade R."/>
            <person name="Saavedra J."/>
            <person name="Lebreton F."/>
            <person name="Prichula J."/>
            <person name="Schaufler K."/>
            <person name="Gaca A."/>
            <person name="Sgardioli B."/>
            <person name="Wagenaar J."/>
            <person name="Strong T."/>
        </authorList>
    </citation>
    <scope>NUCLEOTIDE SEQUENCE [LARGE SCALE GENOMIC DNA]</scope>
    <source>
        <strain evidence="8 9">669A</strain>
    </source>
</reference>
<dbReference type="SUPFAM" id="SSF68923">
    <property type="entry name" value="PEP carboxykinase N-terminal domain"/>
    <property type="match status" value="1"/>
</dbReference>